<dbReference type="EMBL" id="JBBBZM010000030">
    <property type="protein sequence ID" value="KAL0637788.1"/>
    <property type="molecule type" value="Genomic_DNA"/>
</dbReference>
<evidence type="ECO:0000256" key="5">
    <source>
        <dbReference type="ARBA" id="ARBA00022801"/>
    </source>
</evidence>
<evidence type="ECO:0000256" key="4">
    <source>
        <dbReference type="ARBA" id="ARBA00022786"/>
    </source>
</evidence>
<dbReference type="InterPro" id="IPR025305">
    <property type="entry name" value="UCH_repeat_domain"/>
</dbReference>
<evidence type="ECO:0000256" key="7">
    <source>
        <dbReference type="SAM" id="MobiDB-lite"/>
    </source>
</evidence>
<dbReference type="GO" id="GO:0006508">
    <property type="term" value="P:proteolysis"/>
    <property type="evidence" value="ECO:0007669"/>
    <property type="project" value="UniProtKB-KW"/>
</dbReference>
<evidence type="ECO:0000256" key="6">
    <source>
        <dbReference type="ARBA" id="ARBA00022807"/>
    </source>
</evidence>
<reference evidence="9 10" key="1">
    <citation type="submission" date="2024-02" db="EMBL/GenBank/DDBJ databases">
        <title>Discinaceae phylogenomics.</title>
        <authorList>
            <person name="Dirks A.C."/>
            <person name="James T.Y."/>
        </authorList>
    </citation>
    <scope>NUCLEOTIDE SEQUENCE [LARGE SCALE GENOMIC DNA]</scope>
    <source>
        <strain evidence="9 10">ACD0624</strain>
    </source>
</reference>
<dbReference type="InterPro" id="IPR018200">
    <property type="entry name" value="USP_CS"/>
</dbReference>
<dbReference type="PANTHER" id="PTHR43982">
    <property type="entry name" value="UBIQUITIN CARBOXYL-TERMINAL HYDROLASE"/>
    <property type="match status" value="1"/>
</dbReference>
<dbReference type="InterPro" id="IPR038765">
    <property type="entry name" value="Papain-like_cys_pep_sf"/>
</dbReference>
<proteinExistence type="predicted"/>
<keyword evidence="6" id="KW-0788">Thiol protease</keyword>
<evidence type="ECO:0000256" key="3">
    <source>
        <dbReference type="ARBA" id="ARBA00022670"/>
    </source>
</evidence>
<dbReference type="SUPFAM" id="SSF54001">
    <property type="entry name" value="Cysteine proteinases"/>
    <property type="match status" value="1"/>
</dbReference>
<dbReference type="InterPro" id="IPR001394">
    <property type="entry name" value="Peptidase_C19_UCH"/>
</dbReference>
<dbReference type="InterPro" id="IPR028889">
    <property type="entry name" value="USP"/>
</dbReference>
<dbReference type="PROSITE" id="PS50235">
    <property type="entry name" value="USP_3"/>
    <property type="match status" value="1"/>
</dbReference>
<evidence type="ECO:0000313" key="10">
    <source>
        <dbReference type="Proteomes" id="UP001447188"/>
    </source>
</evidence>
<keyword evidence="4" id="KW-0833">Ubl conjugation pathway</keyword>
<dbReference type="Pfam" id="PF13446">
    <property type="entry name" value="RPT"/>
    <property type="match status" value="3"/>
</dbReference>
<protein>
    <recommendedName>
        <fullName evidence="2">ubiquitinyl hydrolase 1</fullName>
        <ecNumber evidence="2">3.4.19.12</ecNumber>
    </recommendedName>
</protein>
<gene>
    <name evidence="9" type="primary">UBP2</name>
    <name evidence="9" type="ORF">Q9L58_003178</name>
</gene>
<keyword evidence="10" id="KW-1185">Reference proteome</keyword>
<comment type="catalytic activity">
    <reaction evidence="1">
        <text>Thiol-dependent hydrolysis of ester, thioester, amide, peptide and isopeptide bonds formed by the C-terminal Gly of ubiquitin (a 76-residue protein attached to proteins as an intracellular targeting signal).</text>
        <dbReference type="EC" id="3.4.19.12"/>
    </reaction>
</comment>
<evidence type="ECO:0000256" key="1">
    <source>
        <dbReference type="ARBA" id="ARBA00000707"/>
    </source>
</evidence>
<evidence type="ECO:0000256" key="2">
    <source>
        <dbReference type="ARBA" id="ARBA00012759"/>
    </source>
</evidence>
<comment type="caution">
    <text evidence="9">The sequence shown here is derived from an EMBL/GenBank/DDBJ whole genome shotgun (WGS) entry which is preliminary data.</text>
</comment>
<keyword evidence="5 9" id="KW-0378">Hydrolase</keyword>
<dbReference type="InterPro" id="IPR044635">
    <property type="entry name" value="UBP14-like"/>
</dbReference>
<feature type="compositionally biased region" description="Pro residues" evidence="7">
    <location>
        <begin position="655"/>
        <end position="669"/>
    </location>
</feature>
<dbReference type="Proteomes" id="UP001447188">
    <property type="component" value="Unassembled WGS sequence"/>
</dbReference>
<keyword evidence="3 9" id="KW-0645">Protease</keyword>
<dbReference type="PANTHER" id="PTHR43982:SF6">
    <property type="entry name" value="UBIQUITIN CARBOXYL-TERMINAL HYDROLASE 2-RELATED"/>
    <property type="match status" value="1"/>
</dbReference>
<dbReference type="Gene3D" id="3.90.70.10">
    <property type="entry name" value="Cysteine proteinases"/>
    <property type="match status" value="2"/>
</dbReference>
<dbReference type="PROSITE" id="PS00972">
    <property type="entry name" value="USP_1"/>
    <property type="match status" value="1"/>
</dbReference>
<dbReference type="EC" id="3.4.19.12" evidence="2"/>
<evidence type="ECO:0000313" key="9">
    <source>
        <dbReference type="EMBL" id="KAL0637788.1"/>
    </source>
</evidence>
<dbReference type="GO" id="GO:0004843">
    <property type="term" value="F:cysteine-type deubiquitinase activity"/>
    <property type="evidence" value="ECO:0007669"/>
    <property type="project" value="UniProtKB-EC"/>
</dbReference>
<sequence length="1000" mass="113384">MAKAQIICRDTVEKDVEFIPTSPYKALGTLCSYVKNVRKGDQRSIPSENLKFLSNLGGDCDVLMKLAGFTYGEEEKIWRPPSPALVNDPTSKLMQDTEAMLEEIMILMDERKHDWTKPNVRQNVTQADKEIKRMLGCEYDCTPHWQTDLTVAEHPHYASLGAVGDFSDTLIFWAYERQRACDMENNPYYFECLTGIAMGRHSDMLNIEVAKARSEGAYTLTDVTGCYKSFNITPGVTDEDLIIGVFRSRLSDAPRQEHQMRANLKTIGLALKSQKIVAVSEKILIPDISSAYSWLGVTPSTIDDFILSTYKVRIEDNSTDETTAKEALKIIAETRQSPVLLTFLETGTIEAPMDIGSAHARLGIDDRSIADELIINVYTFRLQDAPSQIQDLRAAMRTIANHRNSARIKAFLETGQSDERVRGTTDWPVGLENIGNTCYLNSLLQFYFTVKPLRDMILDIDRYQETEVTDEVVARKRVGGRKVTKKEVERAKRFVSCLRVLFQNLITSGQSSVTPKQDLAYLTLVSSKDEAEEEVRRMSMSGVGPPLISITNSDNDIMDIDQMPSSIPEPDDNASEATLVNEDLPPPYSGNHEEDYVMVHMDAKSNQDKENLTPKEEIPAGFIGPPRPPLQDVAMNEAEATSEIFKSNEIGAPLTPYPEMPDRPPPIPPRPKREEPPLNDMMFGRQQDVTECIGNVMFQLEAAIKPEQIDENGEQIDIVKNLFYGKTKQTLTFPNSSETRTKEELFSHLLVNVAEGDRDIYSALDSSFDIEQVDLESREAKRHLSISYLPPILQIQVQRVQFDREKASAYKSNSHLHFPSTIYLDRYIDTDDPVLKARREDSWKWKEELKILEKRRAALSKTSAVRKAGVPIPDALEIAQEWLAGLDRDEDGIDFDPLVLDKLEERASAMREELKGEICESFVAEVPFHSFSVCTISTTYSSELQNLCLFARDLGIEDEINDRESRINDQFTNLREHGYRIHSVFIHRGKYKFLLPYKCR</sequence>
<evidence type="ECO:0000259" key="8">
    <source>
        <dbReference type="PROSITE" id="PS50235"/>
    </source>
</evidence>
<feature type="domain" description="USP" evidence="8">
    <location>
        <begin position="429"/>
        <end position="1000"/>
    </location>
</feature>
<name>A0ABR3GPI9_9PEZI</name>
<accession>A0ABR3GPI9</accession>
<feature type="region of interest" description="Disordered" evidence="7">
    <location>
        <begin position="650"/>
        <end position="679"/>
    </location>
</feature>
<dbReference type="Pfam" id="PF00443">
    <property type="entry name" value="UCH"/>
    <property type="match status" value="2"/>
</dbReference>
<organism evidence="9 10">
    <name type="scientific">Discina gigas</name>
    <dbReference type="NCBI Taxonomy" id="1032678"/>
    <lineage>
        <taxon>Eukaryota</taxon>
        <taxon>Fungi</taxon>
        <taxon>Dikarya</taxon>
        <taxon>Ascomycota</taxon>
        <taxon>Pezizomycotina</taxon>
        <taxon>Pezizomycetes</taxon>
        <taxon>Pezizales</taxon>
        <taxon>Discinaceae</taxon>
        <taxon>Discina</taxon>
    </lineage>
</organism>